<feature type="region of interest" description="Disordered" evidence="1">
    <location>
        <begin position="70"/>
        <end position="97"/>
    </location>
</feature>
<evidence type="ECO:0000313" key="3">
    <source>
        <dbReference type="Proteomes" id="UP000187012"/>
    </source>
</evidence>
<evidence type="ECO:0000313" key="2">
    <source>
        <dbReference type="EMBL" id="SIT39322.1"/>
    </source>
</evidence>
<name>A0A1N7RW39_9BURK</name>
<keyword evidence="3" id="KW-1185">Reference proteome</keyword>
<dbReference type="EMBL" id="CYGX02000019">
    <property type="protein sequence ID" value="SIT39322.1"/>
    <property type="molecule type" value="Genomic_DNA"/>
</dbReference>
<accession>A0A1N7RW39</accession>
<evidence type="ECO:0000256" key="1">
    <source>
        <dbReference type="SAM" id="MobiDB-lite"/>
    </source>
</evidence>
<gene>
    <name evidence="2" type="ORF">BN2475_190186</name>
</gene>
<organism evidence="2 3">
    <name type="scientific">Paraburkholderia ribeironis</name>
    <dbReference type="NCBI Taxonomy" id="1247936"/>
    <lineage>
        <taxon>Bacteria</taxon>
        <taxon>Pseudomonadati</taxon>
        <taxon>Pseudomonadota</taxon>
        <taxon>Betaproteobacteria</taxon>
        <taxon>Burkholderiales</taxon>
        <taxon>Burkholderiaceae</taxon>
        <taxon>Paraburkholderia</taxon>
    </lineage>
</organism>
<dbReference type="Proteomes" id="UP000187012">
    <property type="component" value="Unassembled WGS sequence"/>
</dbReference>
<reference evidence="2 3" key="1">
    <citation type="submission" date="2016-12" db="EMBL/GenBank/DDBJ databases">
        <authorList>
            <person name="Song W.-J."/>
            <person name="Kurnit D.M."/>
        </authorList>
    </citation>
    <scope>NUCLEOTIDE SEQUENCE [LARGE SCALE GENOMIC DNA]</scope>
    <source>
        <strain evidence="2 3">STM7296</strain>
    </source>
</reference>
<protein>
    <submittedName>
        <fullName evidence="2">Uncharacterized protein</fullName>
    </submittedName>
</protein>
<dbReference type="AlphaFoldDB" id="A0A1N7RW39"/>
<sequence>MRSLRNRSLNFPSSITGCTDVLSTDHRVWHRYIERFAWSWSLQAAFPGINVLCVFKVCVARPFLARQWNDGPDARTSQQGRCRTTHHGRTASVVPEW</sequence>
<proteinExistence type="predicted"/>
<dbReference type="PROSITE" id="PS51257">
    <property type="entry name" value="PROKAR_LIPOPROTEIN"/>
    <property type="match status" value="1"/>
</dbReference>